<dbReference type="EMBL" id="CAFBMK010000004">
    <property type="protein sequence ID" value="CAB4893052.1"/>
    <property type="molecule type" value="Genomic_DNA"/>
</dbReference>
<name>A0A6J7F9U2_9ZZZZ</name>
<dbReference type="Pfam" id="PF02604">
    <property type="entry name" value="PhdYeFM_antitox"/>
    <property type="match status" value="1"/>
</dbReference>
<accession>A0A6J7F9U2</accession>
<dbReference type="InterPro" id="IPR051405">
    <property type="entry name" value="phD/YefM_antitoxin"/>
</dbReference>
<dbReference type="Gene3D" id="3.40.1620.10">
    <property type="entry name" value="YefM-like domain"/>
    <property type="match status" value="1"/>
</dbReference>
<dbReference type="AlphaFoldDB" id="A0A6J7F9U2"/>
<dbReference type="SUPFAM" id="SSF143120">
    <property type="entry name" value="YefM-like"/>
    <property type="match status" value="1"/>
</dbReference>
<comment type="similarity">
    <text evidence="1">Belongs to the phD/YefM antitoxin family.</text>
</comment>
<dbReference type="NCBIfam" id="TIGR01552">
    <property type="entry name" value="phd_fam"/>
    <property type="match status" value="1"/>
</dbReference>
<organism evidence="2">
    <name type="scientific">freshwater metagenome</name>
    <dbReference type="NCBI Taxonomy" id="449393"/>
    <lineage>
        <taxon>unclassified sequences</taxon>
        <taxon>metagenomes</taxon>
        <taxon>ecological metagenomes</taxon>
    </lineage>
</organism>
<proteinExistence type="inferred from homology"/>
<protein>
    <submittedName>
        <fullName evidence="2">Unannotated protein</fullName>
    </submittedName>
</protein>
<evidence type="ECO:0000256" key="1">
    <source>
        <dbReference type="ARBA" id="ARBA00009981"/>
    </source>
</evidence>
<sequence>MYVLDVSSPASLSVSEARRQLSSIIDRVGVEHAPVYLARRGRRVAAVIDADDLDQLLALAEDMADIRAAEQAREELRVTGEAPIPWEQVKADLGLT</sequence>
<evidence type="ECO:0000313" key="2">
    <source>
        <dbReference type="EMBL" id="CAB4893052.1"/>
    </source>
</evidence>
<gene>
    <name evidence="2" type="ORF">UFOPK3564_00132</name>
</gene>
<reference evidence="2" key="1">
    <citation type="submission" date="2020-05" db="EMBL/GenBank/DDBJ databases">
        <authorList>
            <person name="Chiriac C."/>
            <person name="Salcher M."/>
            <person name="Ghai R."/>
            <person name="Kavagutti S V."/>
        </authorList>
    </citation>
    <scope>NUCLEOTIDE SEQUENCE</scope>
</reference>
<dbReference type="PANTHER" id="PTHR33713">
    <property type="entry name" value="ANTITOXIN YAFN-RELATED"/>
    <property type="match status" value="1"/>
</dbReference>
<dbReference type="InterPro" id="IPR036165">
    <property type="entry name" value="YefM-like_sf"/>
</dbReference>
<dbReference type="InterPro" id="IPR006442">
    <property type="entry name" value="Antitoxin_Phd/YefM"/>
</dbReference>
<dbReference type="PANTHER" id="PTHR33713:SF10">
    <property type="entry name" value="ANTITOXIN YAFN"/>
    <property type="match status" value="1"/>
</dbReference>